<dbReference type="HOGENOM" id="CLU_708709_0_0_1"/>
<dbReference type="SUPFAM" id="SSF53474">
    <property type="entry name" value="alpha/beta-Hydrolases"/>
    <property type="match status" value="1"/>
</dbReference>
<dbReference type="KEGG" id="ehx:EMIHUDRAFT_229309"/>
<dbReference type="InterPro" id="IPR029058">
    <property type="entry name" value="AB_hydrolase_fold"/>
</dbReference>
<evidence type="ECO:0000313" key="3">
    <source>
        <dbReference type="Proteomes" id="UP000013827"/>
    </source>
</evidence>
<dbReference type="Proteomes" id="UP000013827">
    <property type="component" value="Unassembled WGS sequence"/>
</dbReference>
<evidence type="ECO:0000313" key="2">
    <source>
        <dbReference type="EnsemblProtists" id="EOD33792"/>
    </source>
</evidence>
<feature type="chain" id="PRO_5044291774" description="Peptidase S9 prolyl oligopeptidase catalytic domain-containing protein" evidence="1">
    <location>
        <begin position="17"/>
        <end position="390"/>
    </location>
</feature>
<dbReference type="PaxDb" id="2903-EOD33792"/>
<reference evidence="2" key="2">
    <citation type="submission" date="2024-10" db="UniProtKB">
        <authorList>
            <consortium name="EnsemblProtists"/>
        </authorList>
    </citation>
    <scope>IDENTIFICATION</scope>
</reference>
<dbReference type="Gene3D" id="3.40.50.1820">
    <property type="entry name" value="alpha/beta hydrolase"/>
    <property type="match status" value="1"/>
</dbReference>
<name>A0A0D3KDF7_EMIH1</name>
<keyword evidence="3" id="KW-1185">Reference proteome</keyword>
<dbReference type="EnsemblProtists" id="EOD33792">
    <property type="protein sequence ID" value="EOD33792"/>
    <property type="gene ID" value="EMIHUDRAFT_229309"/>
</dbReference>
<feature type="signal peptide" evidence="1">
    <location>
        <begin position="1"/>
        <end position="16"/>
    </location>
</feature>
<accession>A0A0D3KDF7</accession>
<dbReference type="GeneID" id="17279063"/>
<evidence type="ECO:0000256" key="1">
    <source>
        <dbReference type="SAM" id="SignalP"/>
    </source>
</evidence>
<evidence type="ECO:0008006" key="4">
    <source>
        <dbReference type="Google" id="ProtNLM"/>
    </source>
</evidence>
<dbReference type="AlphaFoldDB" id="A0A0D3KDF7"/>
<organism evidence="2 3">
    <name type="scientific">Emiliania huxleyi (strain CCMP1516)</name>
    <dbReference type="NCBI Taxonomy" id="280463"/>
    <lineage>
        <taxon>Eukaryota</taxon>
        <taxon>Haptista</taxon>
        <taxon>Haptophyta</taxon>
        <taxon>Prymnesiophyceae</taxon>
        <taxon>Isochrysidales</taxon>
        <taxon>Noelaerhabdaceae</taxon>
        <taxon>Emiliania</taxon>
    </lineage>
</organism>
<dbReference type="RefSeq" id="XP_005786221.1">
    <property type="nucleotide sequence ID" value="XM_005786164.1"/>
</dbReference>
<keyword evidence="1" id="KW-0732">Signal</keyword>
<reference evidence="3" key="1">
    <citation type="journal article" date="2013" name="Nature">
        <title>Pan genome of the phytoplankton Emiliania underpins its global distribution.</title>
        <authorList>
            <person name="Read B.A."/>
            <person name="Kegel J."/>
            <person name="Klute M.J."/>
            <person name="Kuo A."/>
            <person name="Lefebvre S.C."/>
            <person name="Maumus F."/>
            <person name="Mayer C."/>
            <person name="Miller J."/>
            <person name="Monier A."/>
            <person name="Salamov A."/>
            <person name="Young J."/>
            <person name="Aguilar M."/>
            <person name="Claverie J.M."/>
            <person name="Frickenhaus S."/>
            <person name="Gonzalez K."/>
            <person name="Herman E.K."/>
            <person name="Lin Y.C."/>
            <person name="Napier J."/>
            <person name="Ogata H."/>
            <person name="Sarno A.F."/>
            <person name="Shmutz J."/>
            <person name="Schroeder D."/>
            <person name="de Vargas C."/>
            <person name="Verret F."/>
            <person name="von Dassow P."/>
            <person name="Valentin K."/>
            <person name="Van de Peer Y."/>
            <person name="Wheeler G."/>
            <person name="Dacks J.B."/>
            <person name="Delwiche C.F."/>
            <person name="Dyhrman S.T."/>
            <person name="Glockner G."/>
            <person name="John U."/>
            <person name="Richards T."/>
            <person name="Worden A.Z."/>
            <person name="Zhang X."/>
            <person name="Grigoriev I.V."/>
            <person name="Allen A.E."/>
            <person name="Bidle K."/>
            <person name="Borodovsky M."/>
            <person name="Bowler C."/>
            <person name="Brownlee C."/>
            <person name="Cock J.M."/>
            <person name="Elias M."/>
            <person name="Gladyshev V.N."/>
            <person name="Groth M."/>
            <person name="Guda C."/>
            <person name="Hadaegh A."/>
            <person name="Iglesias-Rodriguez M.D."/>
            <person name="Jenkins J."/>
            <person name="Jones B.M."/>
            <person name="Lawson T."/>
            <person name="Leese F."/>
            <person name="Lindquist E."/>
            <person name="Lobanov A."/>
            <person name="Lomsadze A."/>
            <person name="Malik S.B."/>
            <person name="Marsh M.E."/>
            <person name="Mackinder L."/>
            <person name="Mock T."/>
            <person name="Mueller-Roeber B."/>
            <person name="Pagarete A."/>
            <person name="Parker M."/>
            <person name="Probert I."/>
            <person name="Quesneville H."/>
            <person name="Raines C."/>
            <person name="Rensing S.A."/>
            <person name="Riano-Pachon D.M."/>
            <person name="Richier S."/>
            <person name="Rokitta S."/>
            <person name="Shiraiwa Y."/>
            <person name="Soanes D.M."/>
            <person name="van der Giezen M."/>
            <person name="Wahlund T.M."/>
            <person name="Williams B."/>
            <person name="Wilson W."/>
            <person name="Wolfe G."/>
            <person name="Wurch L.L."/>
        </authorList>
    </citation>
    <scope>NUCLEOTIDE SEQUENCE</scope>
</reference>
<protein>
    <recommendedName>
        <fullName evidence="4">Peptidase S9 prolyl oligopeptidase catalytic domain-containing protein</fullName>
    </recommendedName>
</protein>
<sequence>MKQPFLLVLTLAATHGESEDAASSKSCPCSPLSGIRCLFCTTIHLRLDCIGDIIQDEFFLPDDVNYTCGNGSTKTKIFYPAGPLPTTTKYPVVMFHRGTNGYRHKPPDVNGTGYDAWLATVAMECLIVIAPETDGGYKPNDKKDKKYCLRDKDLLIAMEWARANLTLLYPSLKADWDNVGAMGHSAGAHHLPKFVEDANSTLSVDIKATVFSHGGDDLQHNLSYDKPSFFLTANGDNRAQTVFPTANGDNRSHTKKSPHCTTPECSYAWFRGMNATNKVFANMQKGNHHEPHTHHQFANWTGIFLACHLYPLGSKTRAATCPRIYDVTPEICNQSSVSQDGPEPWNAPWPPLSEAWDAIRNDSRSLDKSGMDVTQAWNVPGCEVLGSAPP</sequence>
<proteinExistence type="predicted"/>